<sequence>MERDDGVEHSPGTGPTNDEDPGHLTKDPSKATGPYADADLATRPLPQVTPAAGPQTTDPTPSAQTDELNPPPEATMLPMADDPQTVQDVTKLAEALTATTDPADNEIAAPEAQPPGPPADTTRPLPAALVNELEAPDTATADPAEADATATDPNAPQAEATALHPTPEVSADSTPPATDASNEGLTPTTAADSTPQQDTEPVSTTAPTPPKAGRPVDTTRTPAVTTGDIPEADVPSLHHAPPGSEPEAEPRSPAETNTPALPTTAASASATKDLPPTTPSTVTGPTVDEPLEASPPANPTPAPAASIGNVQRTDAQNVSPDDAATGPEAEMGSPAQVDTPTLVASTSGTNAEDEDTDVPEAEATALDHTPPSTADDGSVPPEVDAPAKSESGLEATAPDESDAPAANAESTGLHEPEAGYAVTGPEAEVGTPTLAASTSGSDAEDEDTPKAEATALAHTPPNTGADGVCAELLEVYEGLERRLRDGETKAVGWRGQLAALRAMRERRVAGDWDELARLLLNAEPSDVVWDEAVGEVVQRLLAGRERVLVLAPTDERAREVVQGLGDDVYALLIDGEERPVVAGRPLREMGSNGTVEFRPVKPEDLEPKEPEPEAPEFEAVEARLQGVVVRPVGEAWRQAWVTEAKMLQRGLLWLEQWPRDLATLEALQDARERRREELDAELAGLATRIEETRGAVEEAERAGAQAAEEAERLEEAQAQISAELAGPLSEAQRLQTDADATADEAGRLTRTAEATRARCEALDQRDGQARTELQAAQQQEESLTADLSRARDDLPRAVEEADRLVAESAAADADGHTKYYRLAAAESALAARRRKLTLGQRLHVAAPPPEIKELRAEVKALSKSADEAAERAGQAKQAAERAHGYRTQLESFINEGGARLAQAQEAQRQLGAELARLVPEREAAAADHQEKARLAAEAVQRATQASALAVEAQRVAQEIEGRLAAARQAHEAARAAYERAGAEAEAARTSLAEAGALLERRKVEAEEELSTRSAEFEAATEAEARSREKVQEVCGGDPVDRELLAGYQGRAMARIEQLSHYVEHAETGRAASDEAAEVLLRTADLVCGTPATLGASGAEAEFDVLLLAGAGAFNEADFLVGAVRTRRWVLLGYDGETPSAYSEYADGVRLTRSPFGR</sequence>
<feature type="compositionally biased region" description="Basic and acidic residues" evidence="2">
    <location>
        <begin position="1022"/>
        <end position="1031"/>
    </location>
</feature>
<feature type="compositionally biased region" description="Acidic residues" evidence="2">
    <location>
        <begin position="351"/>
        <end position="360"/>
    </location>
</feature>
<protein>
    <recommendedName>
        <fullName evidence="5">Chromosome segregation ATPase</fullName>
    </recommendedName>
</protein>
<accession>A0ABW1A139</accession>
<feature type="compositionally biased region" description="Low complexity" evidence="2">
    <location>
        <begin position="770"/>
        <end position="781"/>
    </location>
</feature>
<feature type="compositionally biased region" description="Polar residues" evidence="2">
    <location>
        <begin position="54"/>
        <end position="67"/>
    </location>
</feature>
<feature type="compositionally biased region" description="Low complexity" evidence="2">
    <location>
        <begin position="136"/>
        <end position="158"/>
    </location>
</feature>
<feature type="compositionally biased region" description="Low complexity" evidence="2">
    <location>
        <begin position="1011"/>
        <end position="1021"/>
    </location>
</feature>
<feature type="coiled-coil region" evidence="1">
    <location>
        <begin position="949"/>
        <end position="983"/>
    </location>
</feature>
<name>A0ABW1A139_9ACTN</name>
<evidence type="ECO:0000313" key="4">
    <source>
        <dbReference type="Proteomes" id="UP001596074"/>
    </source>
</evidence>
<dbReference type="EMBL" id="JBHSON010000021">
    <property type="protein sequence ID" value="MFC5747398.1"/>
    <property type="molecule type" value="Genomic_DNA"/>
</dbReference>
<feature type="compositionally biased region" description="Polar residues" evidence="2">
    <location>
        <begin position="308"/>
        <end position="319"/>
    </location>
</feature>
<feature type="region of interest" description="Disordered" evidence="2">
    <location>
        <begin position="1"/>
        <end position="463"/>
    </location>
</feature>
<evidence type="ECO:0008006" key="5">
    <source>
        <dbReference type="Google" id="ProtNLM"/>
    </source>
</evidence>
<evidence type="ECO:0000256" key="1">
    <source>
        <dbReference type="SAM" id="Coils"/>
    </source>
</evidence>
<feature type="compositionally biased region" description="Polar residues" evidence="2">
    <location>
        <begin position="336"/>
        <end position="350"/>
    </location>
</feature>
<feature type="region of interest" description="Disordered" evidence="2">
    <location>
        <begin position="1008"/>
        <end position="1032"/>
    </location>
</feature>
<feature type="compositionally biased region" description="Low complexity" evidence="2">
    <location>
        <begin position="251"/>
        <end position="271"/>
    </location>
</feature>
<feature type="compositionally biased region" description="Basic and acidic residues" evidence="2">
    <location>
        <begin position="598"/>
        <end position="611"/>
    </location>
</feature>
<comment type="caution">
    <text evidence="3">The sequence shown here is derived from an EMBL/GenBank/DDBJ whole genome shotgun (WGS) entry which is preliminary data.</text>
</comment>
<reference evidence="4" key="1">
    <citation type="journal article" date="2019" name="Int. J. Syst. Evol. Microbiol.">
        <title>The Global Catalogue of Microorganisms (GCM) 10K type strain sequencing project: providing services to taxonomists for standard genome sequencing and annotation.</title>
        <authorList>
            <consortium name="The Broad Institute Genomics Platform"/>
            <consortium name="The Broad Institute Genome Sequencing Center for Infectious Disease"/>
            <person name="Wu L."/>
            <person name="Ma J."/>
        </authorList>
    </citation>
    <scope>NUCLEOTIDE SEQUENCE [LARGE SCALE GENOMIC DNA]</scope>
    <source>
        <strain evidence="4">KCTC 42087</strain>
    </source>
</reference>
<organism evidence="3 4">
    <name type="scientific">Actinomadura rugatobispora</name>
    <dbReference type="NCBI Taxonomy" id="1994"/>
    <lineage>
        <taxon>Bacteria</taxon>
        <taxon>Bacillati</taxon>
        <taxon>Actinomycetota</taxon>
        <taxon>Actinomycetes</taxon>
        <taxon>Streptosporangiales</taxon>
        <taxon>Thermomonosporaceae</taxon>
        <taxon>Actinomadura</taxon>
    </lineage>
</organism>
<gene>
    <name evidence="3" type="ORF">ACFPZN_17350</name>
</gene>
<feature type="region of interest" description="Disordered" evidence="2">
    <location>
        <begin position="592"/>
        <end position="613"/>
    </location>
</feature>
<keyword evidence="1" id="KW-0175">Coiled coil</keyword>
<proteinExistence type="predicted"/>
<feature type="compositionally biased region" description="Basic and acidic residues" evidence="2">
    <location>
        <begin position="20"/>
        <end position="29"/>
    </location>
</feature>
<dbReference type="Proteomes" id="UP001596074">
    <property type="component" value="Unassembled WGS sequence"/>
</dbReference>
<feature type="region of interest" description="Disordered" evidence="2">
    <location>
        <begin position="763"/>
        <end position="787"/>
    </location>
</feature>
<evidence type="ECO:0000256" key="2">
    <source>
        <dbReference type="SAM" id="MobiDB-lite"/>
    </source>
</evidence>
<feature type="compositionally biased region" description="Polar residues" evidence="2">
    <location>
        <begin position="171"/>
        <end position="206"/>
    </location>
</feature>
<keyword evidence="4" id="KW-1185">Reference proteome</keyword>
<feature type="coiled-coil region" evidence="1">
    <location>
        <begin position="661"/>
        <end position="723"/>
    </location>
</feature>
<dbReference type="RefSeq" id="WP_378283014.1">
    <property type="nucleotide sequence ID" value="NZ_JBHSON010000021.1"/>
</dbReference>
<evidence type="ECO:0000313" key="3">
    <source>
        <dbReference type="EMBL" id="MFC5747398.1"/>
    </source>
</evidence>